<dbReference type="GO" id="GO:0009898">
    <property type="term" value="C:cytoplasmic side of plasma membrane"/>
    <property type="evidence" value="ECO:0007669"/>
    <property type="project" value="TreeGrafter"/>
</dbReference>
<dbReference type="EMBL" id="BJNZ01000027">
    <property type="protein sequence ID" value="GED11338.1"/>
    <property type="molecule type" value="Genomic_DNA"/>
</dbReference>
<feature type="compositionally biased region" description="Basic and acidic residues" evidence="1">
    <location>
        <begin position="136"/>
        <end position="154"/>
    </location>
</feature>
<dbReference type="PANTHER" id="PTHR43384">
    <property type="entry name" value="SEPTUM SITE-DETERMINING PROTEIN MIND HOMOLOG, CHLOROPLASTIC-RELATED"/>
    <property type="match status" value="1"/>
</dbReference>
<gene>
    <name evidence="3" type="ORF">CCE02nite_33370</name>
</gene>
<evidence type="ECO:0000256" key="1">
    <source>
        <dbReference type="SAM" id="MobiDB-lite"/>
    </source>
</evidence>
<evidence type="ECO:0000313" key="4">
    <source>
        <dbReference type="Proteomes" id="UP000316659"/>
    </source>
</evidence>
<protein>
    <recommendedName>
        <fullName evidence="2">AAA domain-containing protein</fullName>
    </recommendedName>
</protein>
<dbReference type="GO" id="GO:0005829">
    <property type="term" value="C:cytosol"/>
    <property type="evidence" value="ECO:0007669"/>
    <property type="project" value="TreeGrafter"/>
</dbReference>
<dbReference type="AlphaFoldDB" id="A0A4Y4E754"/>
<dbReference type="GO" id="GO:0005524">
    <property type="term" value="F:ATP binding"/>
    <property type="evidence" value="ECO:0007669"/>
    <property type="project" value="TreeGrafter"/>
</dbReference>
<dbReference type="Pfam" id="PF13614">
    <property type="entry name" value="AAA_31"/>
    <property type="match status" value="1"/>
</dbReference>
<dbReference type="InterPro" id="IPR025669">
    <property type="entry name" value="AAA_dom"/>
</dbReference>
<comment type="caution">
    <text evidence="3">The sequence shown here is derived from an EMBL/GenBank/DDBJ whole genome shotgun (WGS) entry which is preliminary data.</text>
</comment>
<dbReference type="PANTHER" id="PTHR43384:SF14">
    <property type="entry name" value="ESX-1 SECRETION-ASSOCIATED PROTEIN ESPI"/>
    <property type="match status" value="1"/>
</dbReference>
<dbReference type="SUPFAM" id="SSF52540">
    <property type="entry name" value="P-loop containing nucleoside triphosphate hydrolases"/>
    <property type="match status" value="1"/>
</dbReference>
<dbReference type="RefSeq" id="WP_218027142.1">
    <property type="nucleotide sequence ID" value="NZ_BJNZ01000027.1"/>
</dbReference>
<sequence>MITVLVRPDGTGGQVRMPDRIVDLNPGPPSEVQAQAVSLLVEHTARFGEPITVQAETGAETRHLRVTPDGRVEVIAVEDVDPVAPTATQAPAPTADAEPLALDEEPAALPAIATLAASPVQDTPAGDPTAPSEPAHAPEAHDAAPVTRRERRESFLTQEQVEEPAKEGLRGLLTRVGIRMSPSEAEREQREDARHVSQHWPGPRTIAIVNGKGGANKTPTTICLSAVFALFGGAGVAAMDNNQTRGTLGWRTEQGPHEATFLDLLPAVDRLLGTSAQSADLAHYVHHQTRDRYDVLRSQPLILAKDQRLGGDQFDALHSVLRKYYRLIIIDTGNDESDELWLRAVENADQLVVATTTQPDRAEAGRLLLDTLEERDQRSAALARNAVVVVSQEKKGGTLDEASKLAADDRWIARESVAIPFDPAMQEGTLRYGALRPETRRAWLAAGAAVARGL</sequence>
<evidence type="ECO:0000259" key="2">
    <source>
        <dbReference type="Pfam" id="PF13614"/>
    </source>
</evidence>
<dbReference type="GO" id="GO:0051782">
    <property type="term" value="P:negative regulation of cell division"/>
    <property type="evidence" value="ECO:0007669"/>
    <property type="project" value="TreeGrafter"/>
</dbReference>
<name>A0A4Y4E754_CELCE</name>
<evidence type="ECO:0000313" key="3">
    <source>
        <dbReference type="EMBL" id="GED11338.1"/>
    </source>
</evidence>
<dbReference type="InterPro" id="IPR027417">
    <property type="entry name" value="P-loop_NTPase"/>
</dbReference>
<proteinExistence type="predicted"/>
<accession>A0A4Y4E754</accession>
<dbReference type="InterPro" id="IPR050625">
    <property type="entry name" value="ParA/MinD_ATPase"/>
</dbReference>
<dbReference type="Gene3D" id="3.40.50.300">
    <property type="entry name" value="P-loop containing nucleotide triphosphate hydrolases"/>
    <property type="match status" value="1"/>
</dbReference>
<feature type="region of interest" description="Disordered" evidence="1">
    <location>
        <begin position="119"/>
        <end position="168"/>
    </location>
</feature>
<dbReference type="Proteomes" id="UP000316659">
    <property type="component" value="Unassembled WGS sequence"/>
</dbReference>
<dbReference type="GO" id="GO:0016887">
    <property type="term" value="F:ATP hydrolysis activity"/>
    <property type="evidence" value="ECO:0007669"/>
    <property type="project" value="TreeGrafter"/>
</dbReference>
<feature type="domain" description="AAA" evidence="2">
    <location>
        <begin position="204"/>
        <end position="374"/>
    </location>
</feature>
<reference evidence="3 4" key="1">
    <citation type="submission" date="2019-06" db="EMBL/GenBank/DDBJ databases">
        <title>Whole genome shotgun sequence of Cellulosimicrobium cellulans NBRC 15516.</title>
        <authorList>
            <person name="Hosoyama A."/>
            <person name="Uohara A."/>
            <person name="Ohji S."/>
            <person name="Ichikawa N."/>
        </authorList>
    </citation>
    <scope>NUCLEOTIDE SEQUENCE [LARGE SCALE GENOMIC DNA]</scope>
    <source>
        <strain evidence="3 4">NBRC 15516</strain>
    </source>
</reference>
<organism evidence="3 4">
    <name type="scientific">Cellulosimicrobium cellulans</name>
    <name type="common">Arthrobacter luteus</name>
    <dbReference type="NCBI Taxonomy" id="1710"/>
    <lineage>
        <taxon>Bacteria</taxon>
        <taxon>Bacillati</taxon>
        <taxon>Actinomycetota</taxon>
        <taxon>Actinomycetes</taxon>
        <taxon>Micrococcales</taxon>
        <taxon>Promicromonosporaceae</taxon>
        <taxon>Cellulosimicrobium</taxon>
    </lineage>
</organism>